<dbReference type="PROSITE" id="PS50075">
    <property type="entry name" value="CARRIER"/>
    <property type="match status" value="1"/>
</dbReference>
<dbReference type="InterPro" id="IPR045851">
    <property type="entry name" value="AMP-bd_C_sf"/>
</dbReference>
<dbReference type="VEuPathDB" id="FungiDB:jhhlp_000154"/>
<evidence type="ECO:0000313" key="6">
    <source>
        <dbReference type="Proteomes" id="UP000233524"/>
    </source>
</evidence>
<keyword evidence="3" id="KW-0521">NADP</keyword>
<dbReference type="SUPFAM" id="SSF51735">
    <property type="entry name" value="NAD(P)-binding Rossmann-fold domains"/>
    <property type="match status" value="1"/>
</dbReference>
<evidence type="ECO:0000256" key="1">
    <source>
        <dbReference type="ARBA" id="ARBA00022450"/>
    </source>
</evidence>
<dbReference type="InterPro" id="IPR000873">
    <property type="entry name" value="AMP-dep_synth/lig_dom"/>
</dbReference>
<feature type="domain" description="Carrier" evidence="4">
    <location>
        <begin position="561"/>
        <end position="644"/>
    </location>
</feature>
<keyword evidence="2" id="KW-0597">Phosphoprotein</keyword>
<dbReference type="AlphaFoldDB" id="A0A2N3NLR3"/>
<dbReference type="STRING" id="41688.A0A2N3NLR3"/>
<organism evidence="5 6">
    <name type="scientific">Lomentospora prolificans</name>
    <dbReference type="NCBI Taxonomy" id="41688"/>
    <lineage>
        <taxon>Eukaryota</taxon>
        <taxon>Fungi</taxon>
        <taxon>Dikarya</taxon>
        <taxon>Ascomycota</taxon>
        <taxon>Pezizomycotina</taxon>
        <taxon>Sordariomycetes</taxon>
        <taxon>Hypocreomycetidae</taxon>
        <taxon>Microascales</taxon>
        <taxon>Microascaceae</taxon>
        <taxon>Lomentospora</taxon>
    </lineage>
</organism>
<keyword evidence="6" id="KW-1185">Reference proteome</keyword>
<dbReference type="SUPFAM" id="SSF56801">
    <property type="entry name" value="Acetyl-CoA synthetase-like"/>
    <property type="match status" value="1"/>
</dbReference>
<dbReference type="Pfam" id="PF23562">
    <property type="entry name" value="AMP-binding_C_3"/>
    <property type="match status" value="1"/>
</dbReference>
<dbReference type="InterPro" id="IPR051414">
    <property type="entry name" value="Adenylate-forming_Reductase"/>
</dbReference>
<sequence>MANVNRDKPAYGRRLMIDIIDDHARNSPDRPWILVPRTSDPKDGWKSVTFKEGAKAIDQVAHKISAIAGRRQGKEFPTIAYIGPNDIRYIIFMFGALKAGYKALFISPRNSHEGQMNLFEKTNCNTICFDAGFKSTVQPWLQERDMAAIMIHSVEHWFPAEDVQPFPYSKTFDEAKWDPFVVLHTSGSTGLPKPIVCRQGMIAISDAYHTLPEWNGTKIWVRALAESINLFFVPMPLFHAAGLYMTLISTLYWDKPVALSIGTKPLATDGVLESLEHCKADAIILPPIILEEMSQSEQSTKALAKLKTVTCAGGNLGQEPGDRLVNGGVRIDNLISATEFTPFPLYRQPNPKLWHWFIINSDVFGCQWRATSDPDVFEQVIVRKDKDPGMQGFFYTFPDAQEYSTKDLYKRHPTLPDHWLYQGRADDIIVFSNGEKLNPVSIEAIVKDHPLVKGAIVVGANKFQPALIVEPRQMPASKAEAEKLIEAIRPSVVRANKETAAHGQIGRKFIALSKPDMPFPRTEKGTIRRADTLKLYKDFIDEIYDKAGREYVSERVRLDCSSEDALVNSIVAMFKSGSRPISLGPETDFFQAGVDSMQVINASRLLKSGMKASGVDVTAGDVATRVIYGNPTPRKLAQYLYSLVRSGRTGEVQDPEHEIHAMEALLAKYTRDLPPMNANKPPPENESQTVVLTGSTGALGSYLLDYMCRTPNVKKIVCLNRAENGLERQLGVSESRGLGTDFRKVEFWHADLSRTDLGLSSENYAQIQDTADRIIHNQWPVNFNMPVESFEPHIRGVRYLVDLSAKAKKKVLITFISSIGAVDGWKEARPVPEESIKDLRMSSNGYGMSKLVSSLILEQATEKSGVPTEVIRVGQIGGPESDHGAWNKHEWLPSIIASSVYLGVLPKDLGTMETVDWTPIEGIANMILELSGINKPLPLQVSRGYFHGVNPSTTTWGRLAPAVKEFYGDRIKKLVPFAEWIEVVEKSQTALGDVTKNPAVKLLDSYRRMCRASEAGQRHVDMATKRTTTCSDTMRNMRPVTPDLMRHWCSQWGF</sequence>
<dbReference type="Pfam" id="PF00501">
    <property type="entry name" value="AMP-binding"/>
    <property type="match status" value="1"/>
</dbReference>
<dbReference type="InterPro" id="IPR020845">
    <property type="entry name" value="AMP-binding_CS"/>
</dbReference>
<dbReference type="OrthoDB" id="429813at2759"/>
<dbReference type="Gene3D" id="3.40.50.12780">
    <property type="entry name" value="N-terminal domain of ligase-like"/>
    <property type="match status" value="1"/>
</dbReference>
<dbReference type="InParanoid" id="A0A2N3NLR3"/>
<dbReference type="PANTHER" id="PTHR43439:SF2">
    <property type="entry name" value="ENZYME, PUTATIVE (JCVI)-RELATED"/>
    <property type="match status" value="1"/>
</dbReference>
<dbReference type="InterPro" id="IPR036291">
    <property type="entry name" value="NAD(P)-bd_dom_sf"/>
</dbReference>
<evidence type="ECO:0000256" key="3">
    <source>
        <dbReference type="ARBA" id="ARBA00022857"/>
    </source>
</evidence>
<accession>A0A2N3NLR3</accession>
<evidence type="ECO:0000259" key="4">
    <source>
        <dbReference type="PROSITE" id="PS50075"/>
    </source>
</evidence>
<dbReference type="Gene3D" id="3.40.50.720">
    <property type="entry name" value="NAD(P)-binding Rossmann-like Domain"/>
    <property type="match status" value="1"/>
</dbReference>
<gene>
    <name evidence="5" type="ORF">jhhlp_000154</name>
</gene>
<dbReference type="Gene3D" id="3.30.300.30">
    <property type="match status" value="1"/>
</dbReference>
<comment type="caution">
    <text evidence="5">The sequence shown here is derived from an EMBL/GenBank/DDBJ whole genome shotgun (WGS) entry which is preliminary data.</text>
</comment>
<dbReference type="InterPro" id="IPR036736">
    <property type="entry name" value="ACP-like_sf"/>
</dbReference>
<dbReference type="Proteomes" id="UP000233524">
    <property type="component" value="Unassembled WGS sequence"/>
</dbReference>
<dbReference type="EMBL" id="NLAX01000001">
    <property type="protein sequence ID" value="PKS13383.1"/>
    <property type="molecule type" value="Genomic_DNA"/>
</dbReference>
<dbReference type="InterPro" id="IPR006162">
    <property type="entry name" value="Ppantetheine_attach_site"/>
</dbReference>
<evidence type="ECO:0000256" key="2">
    <source>
        <dbReference type="ARBA" id="ARBA00022553"/>
    </source>
</evidence>
<dbReference type="PANTHER" id="PTHR43439">
    <property type="entry name" value="PHENYLACETATE-COENZYME A LIGASE"/>
    <property type="match status" value="1"/>
</dbReference>
<protein>
    <recommendedName>
        <fullName evidence="4">Carrier domain-containing protein</fullName>
    </recommendedName>
</protein>
<evidence type="ECO:0000313" key="5">
    <source>
        <dbReference type="EMBL" id="PKS13383.1"/>
    </source>
</evidence>
<dbReference type="PROSITE" id="PS00012">
    <property type="entry name" value="PHOSPHOPANTETHEINE"/>
    <property type="match status" value="1"/>
</dbReference>
<dbReference type="Pfam" id="PF07993">
    <property type="entry name" value="NAD_binding_4"/>
    <property type="match status" value="1"/>
</dbReference>
<proteinExistence type="predicted"/>
<reference evidence="5 6" key="1">
    <citation type="journal article" date="2017" name="G3 (Bethesda)">
        <title>First Draft Genome Sequence of the Pathogenic Fungus Lomentospora prolificans (Formerly Scedosporium prolificans).</title>
        <authorList>
            <person name="Luo R."/>
            <person name="Zimin A."/>
            <person name="Workman R."/>
            <person name="Fan Y."/>
            <person name="Pertea G."/>
            <person name="Grossman N."/>
            <person name="Wear M.P."/>
            <person name="Jia B."/>
            <person name="Miller H."/>
            <person name="Casadevall A."/>
            <person name="Timp W."/>
            <person name="Zhang S.X."/>
            <person name="Salzberg S.L."/>
        </authorList>
    </citation>
    <scope>NUCLEOTIDE SEQUENCE [LARGE SCALE GENOMIC DNA]</scope>
    <source>
        <strain evidence="5 6">JHH-5317</strain>
    </source>
</reference>
<dbReference type="InterPro" id="IPR009081">
    <property type="entry name" value="PP-bd_ACP"/>
</dbReference>
<keyword evidence="1" id="KW-0596">Phosphopantetheine</keyword>
<dbReference type="InterPro" id="IPR042099">
    <property type="entry name" value="ANL_N_sf"/>
</dbReference>
<name>A0A2N3NLR3_9PEZI</name>
<dbReference type="Gene3D" id="1.10.1200.10">
    <property type="entry name" value="ACP-like"/>
    <property type="match status" value="1"/>
</dbReference>
<dbReference type="InterPro" id="IPR013120">
    <property type="entry name" value="FAR_NAD-bd"/>
</dbReference>
<dbReference type="PROSITE" id="PS00455">
    <property type="entry name" value="AMP_BINDING"/>
    <property type="match status" value="1"/>
</dbReference>